<dbReference type="Gene3D" id="3.40.710.10">
    <property type="entry name" value="DD-peptidase/beta-lactamase superfamily"/>
    <property type="match status" value="1"/>
</dbReference>
<dbReference type="GO" id="GO:0009002">
    <property type="term" value="F:serine-type D-Ala-D-Ala carboxypeptidase activity"/>
    <property type="evidence" value="ECO:0007669"/>
    <property type="project" value="UniProtKB-EC"/>
</dbReference>
<evidence type="ECO:0000256" key="13">
    <source>
        <dbReference type="RuleBase" id="RU004016"/>
    </source>
</evidence>
<evidence type="ECO:0000313" key="17">
    <source>
        <dbReference type="Proteomes" id="UP000637002"/>
    </source>
</evidence>
<accession>A0A916XAL2</accession>
<reference evidence="16" key="1">
    <citation type="journal article" date="2014" name="Int. J. Syst. Evol. Microbiol.">
        <title>Complete genome sequence of Corynebacterium casei LMG S-19264T (=DSM 44701T), isolated from a smear-ripened cheese.</title>
        <authorList>
            <consortium name="US DOE Joint Genome Institute (JGI-PGF)"/>
            <person name="Walter F."/>
            <person name="Albersmeier A."/>
            <person name="Kalinowski J."/>
            <person name="Ruckert C."/>
        </authorList>
    </citation>
    <scope>NUCLEOTIDE SEQUENCE</scope>
    <source>
        <strain evidence="16">CGMCC 1.12919</strain>
    </source>
</reference>
<dbReference type="Pfam" id="PF07943">
    <property type="entry name" value="PBP5_C"/>
    <property type="match status" value="1"/>
</dbReference>
<evidence type="ECO:0000259" key="15">
    <source>
        <dbReference type="SMART" id="SM00936"/>
    </source>
</evidence>
<evidence type="ECO:0000256" key="10">
    <source>
        <dbReference type="ARBA" id="ARBA00022984"/>
    </source>
</evidence>
<sequence>MTGPRISGPSAGQRRRGAVAAALAGLCLLGLTAIATAAAQPKETNFQSAAQNALLVDDATGVVLYEKAADEPFAPASMTKIMTAAVVFEELRAGRLNPDTEFRVSENAWRKGGAPSGGSAMFAALGSRVRVDDLLRGLLVQAGNDAAIVLAEGIAGSEANFAGLMNKRAQEIGLTKSFFVNATGLPDPAQRMSARDLARLAKHVIHDYPREYAYFGEREFTWNKIRQLNRNPLITLEIGADGLSTGYTEEGGYALAGSAVQNDQRLIAILGGLKSAKDRATESRKLLDWGFRFFESRDLFAATAPVGEAEVFGGASGAVPLIAKQPVKLLAPRGSTEKVVVRIIYKGPLAAPVAADKEVARLIVMRGDIQALELPLYTQTAVPKGSLPARAVDAAVELSTGFIRRAFKKI</sequence>
<dbReference type="RefSeq" id="WP_188608451.1">
    <property type="nucleotide sequence ID" value="NZ_BMGG01000002.1"/>
</dbReference>
<evidence type="ECO:0000256" key="5">
    <source>
        <dbReference type="ARBA" id="ARBA00022645"/>
    </source>
</evidence>
<dbReference type="PANTHER" id="PTHR21581:SF6">
    <property type="entry name" value="TRAFFICKING PROTEIN PARTICLE COMPLEX SUBUNIT 12"/>
    <property type="match status" value="1"/>
</dbReference>
<evidence type="ECO:0000256" key="14">
    <source>
        <dbReference type="SAM" id="SignalP"/>
    </source>
</evidence>
<dbReference type="InterPro" id="IPR015956">
    <property type="entry name" value="Peniciliin-bd_prot_C_sf"/>
</dbReference>
<keyword evidence="5 16" id="KW-0121">Carboxypeptidase</keyword>
<evidence type="ECO:0000256" key="1">
    <source>
        <dbReference type="ARBA" id="ARBA00003217"/>
    </source>
</evidence>
<dbReference type="InterPro" id="IPR012907">
    <property type="entry name" value="Peptidase_S11_C"/>
</dbReference>
<dbReference type="EMBL" id="BMGG01000002">
    <property type="protein sequence ID" value="GGC56610.1"/>
    <property type="molecule type" value="Genomic_DNA"/>
</dbReference>
<comment type="function">
    <text evidence="1">Removes C-terminal D-alanyl residues from sugar-peptide cell wall precursors.</text>
</comment>
<dbReference type="Pfam" id="PF00768">
    <property type="entry name" value="Peptidase_S11"/>
    <property type="match status" value="1"/>
</dbReference>
<comment type="pathway">
    <text evidence="2">Cell wall biogenesis; peptidoglycan biosynthesis.</text>
</comment>
<dbReference type="PANTHER" id="PTHR21581">
    <property type="entry name" value="D-ALANYL-D-ALANINE CARBOXYPEPTIDASE"/>
    <property type="match status" value="1"/>
</dbReference>
<keyword evidence="10" id="KW-0573">Peptidoglycan synthesis</keyword>
<evidence type="ECO:0000256" key="8">
    <source>
        <dbReference type="ARBA" id="ARBA00022801"/>
    </source>
</evidence>
<dbReference type="SMART" id="SM00936">
    <property type="entry name" value="PBP5_C"/>
    <property type="match status" value="1"/>
</dbReference>
<comment type="caution">
    <text evidence="16">The sequence shown here is derived from an EMBL/GenBank/DDBJ whole genome shotgun (WGS) entry which is preliminary data.</text>
</comment>
<evidence type="ECO:0000313" key="16">
    <source>
        <dbReference type="EMBL" id="GGC56610.1"/>
    </source>
</evidence>
<keyword evidence="9" id="KW-0133">Cell shape</keyword>
<dbReference type="GO" id="GO:0008360">
    <property type="term" value="P:regulation of cell shape"/>
    <property type="evidence" value="ECO:0007669"/>
    <property type="project" value="UniProtKB-KW"/>
</dbReference>
<keyword evidence="8" id="KW-0378">Hydrolase</keyword>
<evidence type="ECO:0000256" key="9">
    <source>
        <dbReference type="ARBA" id="ARBA00022960"/>
    </source>
</evidence>
<organism evidence="16 17">
    <name type="scientific">Chelatococcus reniformis</name>
    <dbReference type="NCBI Taxonomy" id="1494448"/>
    <lineage>
        <taxon>Bacteria</taxon>
        <taxon>Pseudomonadati</taxon>
        <taxon>Pseudomonadota</taxon>
        <taxon>Alphaproteobacteria</taxon>
        <taxon>Hyphomicrobiales</taxon>
        <taxon>Chelatococcaceae</taxon>
        <taxon>Chelatococcus</taxon>
    </lineage>
</organism>
<evidence type="ECO:0000256" key="12">
    <source>
        <dbReference type="ARBA" id="ARBA00034000"/>
    </source>
</evidence>
<dbReference type="InterPro" id="IPR037167">
    <property type="entry name" value="Peptidase_S11_C_sf"/>
</dbReference>
<keyword evidence="11" id="KW-0961">Cell wall biogenesis/degradation</keyword>
<dbReference type="GO" id="GO:0009252">
    <property type="term" value="P:peptidoglycan biosynthetic process"/>
    <property type="evidence" value="ECO:0007669"/>
    <property type="project" value="UniProtKB-KW"/>
</dbReference>
<feature type="chain" id="PRO_5037679229" description="serine-type D-Ala-D-Ala carboxypeptidase" evidence="14">
    <location>
        <begin position="38"/>
        <end position="410"/>
    </location>
</feature>
<evidence type="ECO:0000256" key="6">
    <source>
        <dbReference type="ARBA" id="ARBA00022670"/>
    </source>
</evidence>
<evidence type="ECO:0000256" key="4">
    <source>
        <dbReference type="ARBA" id="ARBA00012448"/>
    </source>
</evidence>
<dbReference type="SUPFAM" id="SSF69189">
    <property type="entry name" value="Penicillin-binding protein associated domain"/>
    <property type="match status" value="1"/>
</dbReference>
<dbReference type="SUPFAM" id="SSF56601">
    <property type="entry name" value="beta-lactamase/transpeptidase-like"/>
    <property type="match status" value="1"/>
</dbReference>
<evidence type="ECO:0000256" key="3">
    <source>
        <dbReference type="ARBA" id="ARBA00007164"/>
    </source>
</evidence>
<comment type="catalytic activity">
    <reaction evidence="12">
        <text>Preferential cleavage: (Ac)2-L-Lys-D-Ala-|-D-Ala. Also transpeptidation of peptidyl-alanyl moieties that are N-acyl substituents of D-alanine.</text>
        <dbReference type="EC" id="3.4.16.4"/>
    </reaction>
</comment>
<dbReference type="Proteomes" id="UP000637002">
    <property type="component" value="Unassembled WGS sequence"/>
</dbReference>
<dbReference type="InterPro" id="IPR018044">
    <property type="entry name" value="Peptidase_S11"/>
</dbReference>
<keyword evidence="6" id="KW-0645">Protease</keyword>
<feature type="signal peptide" evidence="14">
    <location>
        <begin position="1"/>
        <end position="37"/>
    </location>
</feature>
<protein>
    <recommendedName>
        <fullName evidence="4">serine-type D-Ala-D-Ala carboxypeptidase</fullName>
        <ecNumber evidence="4">3.4.16.4</ecNumber>
    </recommendedName>
</protein>
<dbReference type="PRINTS" id="PR00725">
    <property type="entry name" value="DADACBPTASE1"/>
</dbReference>
<name>A0A916XAL2_9HYPH</name>
<reference evidence="16" key="2">
    <citation type="submission" date="2020-09" db="EMBL/GenBank/DDBJ databases">
        <authorList>
            <person name="Sun Q."/>
            <person name="Zhou Y."/>
        </authorList>
    </citation>
    <scope>NUCLEOTIDE SEQUENCE</scope>
    <source>
        <strain evidence="16">CGMCC 1.12919</strain>
    </source>
</reference>
<evidence type="ECO:0000256" key="7">
    <source>
        <dbReference type="ARBA" id="ARBA00022729"/>
    </source>
</evidence>
<evidence type="ECO:0000256" key="2">
    <source>
        <dbReference type="ARBA" id="ARBA00004752"/>
    </source>
</evidence>
<dbReference type="GO" id="GO:0071555">
    <property type="term" value="P:cell wall organization"/>
    <property type="evidence" value="ECO:0007669"/>
    <property type="project" value="UniProtKB-KW"/>
</dbReference>
<comment type="similarity">
    <text evidence="3 13">Belongs to the peptidase S11 family.</text>
</comment>
<feature type="domain" description="Peptidase S11 D-Ala-D-Ala carboxypeptidase A C-terminal" evidence="15">
    <location>
        <begin position="294"/>
        <end position="384"/>
    </location>
</feature>
<dbReference type="InterPro" id="IPR012338">
    <property type="entry name" value="Beta-lactam/transpept-like"/>
</dbReference>
<dbReference type="AlphaFoldDB" id="A0A916XAL2"/>
<dbReference type="InterPro" id="IPR001967">
    <property type="entry name" value="Peptidase_S11_N"/>
</dbReference>
<dbReference type="GO" id="GO:0006508">
    <property type="term" value="P:proteolysis"/>
    <property type="evidence" value="ECO:0007669"/>
    <property type="project" value="UniProtKB-KW"/>
</dbReference>
<dbReference type="Gene3D" id="2.60.410.10">
    <property type="entry name" value="D-Ala-D-Ala carboxypeptidase, C-terminal domain"/>
    <property type="match status" value="1"/>
</dbReference>
<gene>
    <name evidence="16" type="primary">dac</name>
    <name evidence="16" type="ORF">GCM10010994_14440</name>
</gene>
<keyword evidence="7 14" id="KW-0732">Signal</keyword>
<dbReference type="EC" id="3.4.16.4" evidence="4"/>
<proteinExistence type="inferred from homology"/>
<evidence type="ECO:0000256" key="11">
    <source>
        <dbReference type="ARBA" id="ARBA00023316"/>
    </source>
</evidence>
<keyword evidence="17" id="KW-1185">Reference proteome</keyword>